<dbReference type="Pfam" id="PF00353">
    <property type="entry name" value="HemolysinCabind"/>
    <property type="match status" value="5"/>
</dbReference>
<dbReference type="Gene3D" id="2.150.10.10">
    <property type="entry name" value="Serralysin-like metalloprotease, C-terminal"/>
    <property type="match status" value="2"/>
</dbReference>
<dbReference type="InterPro" id="IPR001343">
    <property type="entry name" value="Hemolysn_Ca-bd"/>
</dbReference>
<dbReference type="PRINTS" id="PR00313">
    <property type="entry name" value="CABNDNGRPT"/>
</dbReference>
<dbReference type="PROSITE" id="PS00330">
    <property type="entry name" value="HEMOLYSIN_CALCIUM"/>
    <property type="match status" value="5"/>
</dbReference>
<evidence type="ECO:0000256" key="1">
    <source>
        <dbReference type="ARBA" id="ARBA00004613"/>
    </source>
</evidence>
<dbReference type="RefSeq" id="WP_207575142.1">
    <property type="nucleotide sequence ID" value="NZ_JAFNME010000012.1"/>
</dbReference>
<dbReference type="Proteomes" id="UP000664731">
    <property type="component" value="Unassembled WGS sequence"/>
</dbReference>
<evidence type="ECO:0008006" key="5">
    <source>
        <dbReference type="Google" id="ProtNLM"/>
    </source>
</evidence>
<reference evidence="3" key="1">
    <citation type="submission" date="2021-03" db="EMBL/GenBank/DDBJ databases">
        <title>Comamonas denitrificans.</title>
        <authorList>
            <person name="Finster K."/>
        </authorList>
    </citation>
    <scope>NUCLEOTIDE SEQUENCE</scope>
    <source>
        <strain evidence="3">MM2021_4</strain>
    </source>
</reference>
<protein>
    <recommendedName>
        <fullName evidence="5">Hemolysin-type calcium-binding region</fullName>
    </recommendedName>
</protein>
<dbReference type="InterPro" id="IPR011049">
    <property type="entry name" value="Serralysin-like_metalloprot_C"/>
</dbReference>
<dbReference type="PANTHER" id="PTHR38340:SF1">
    <property type="entry name" value="S-LAYER PROTEIN"/>
    <property type="match status" value="1"/>
</dbReference>
<comment type="caution">
    <text evidence="3">The sequence shown here is derived from an EMBL/GenBank/DDBJ whole genome shotgun (WGS) entry which is preliminary data.</text>
</comment>
<name>A0A939GYF7_9BURK</name>
<gene>
    <name evidence="3" type="ORF">J1777_07225</name>
</gene>
<dbReference type="GO" id="GO:0005576">
    <property type="term" value="C:extracellular region"/>
    <property type="evidence" value="ECO:0007669"/>
    <property type="project" value="UniProtKB-SubCell"/>
</dbReference>
<evidence type="ECO:0000313" key="4">
    <source>
        <dbReference type="Proteomes" id="UP000664731"/>
    </source>
</evidence>
<dbReference type="AlphaFoldDB" id="A0A939GYF7"/>
<dbReference type="SUPFAM" id="SSF51120">
    <property type="entry name" value="beta-Roll"/>
    <property type="match status" value="3"/>
</dbReference>
<evidence type="ECO:0000256" key="2">
    <source>
        <dbReference type="ARBA" id="ARBA00022525"/>
    </source>
</evidence>
<sequence length="559" mass="59719">MAYISDLTQIYLKKLGVSSNDVLSFVLSNENNPSLIYSTAKQYGITTQMLAEVVSSAIPSIDVNGVRQFFKNSGLDSLQLDNSSAHLDPNYFKNLFDGSKLVQYQGINDNIVLGDGDDYVDAGPGDDTIKGNGGNDVLLGGSGNDNIDGGRGADYIEGGFGADKLYGGKYANSTYVYGYYQGNQWIPGYYVDTVDHATNLIYGGGGDDYIEGGYGADVLDGGDGADRIYGGGKSSYDGSNIRDHDIIYGRGGDDWIDGEEGDDVIYGGTGEDYIRGGSGSDTIYGEEGDDTIFANYSSSDDYTVDYVFGGAGNDTIYIASGDQADAGEGNDTITFSAGSSTAQAVTTALIVAGEGADRINAYALSASNRLIIDLTESTQSTDKIDAWSINDSTFNMAMEVRGFNIKYDTFSIGNFDLNGTSDFSYRGAGINSKYTNVNYSQILTSASTPYLQRNIDYKNPNPDAYGKGFFVIQGASATASDSLSAATFIDAYGNNATYDKEDAHYFLINIGTSDMGLYKFKDDSGADNNVVADELTPVALFVGLRTEDFTTQDLFNVFI</sequence>
<keyword evidence="2" id="KW-0964">Secreted</keyword>
<dbReference type="PANTHER" id="PTHR38340">
    <property type="entry name" value="S-LAYER PROTEIN"/>
    <property type="match status" value="1"/>
</dbReference>
<comment type="subcellular location">
    <subcellularLocation>
        <location evidence="1">Secreted</location>
    </subcellularLocation>
</comment>
<proteinExistence type="predicted"/>
<dbReference type="InterPro" id="IPR018511">
    <property type="entry name" value="Hemolysin-typ_Ca-bd_CS"/>
</dbReference>
<dbReference type="InterPro" id="IPR050557">
    <property type="entry name" value="RTX_toxin/Mannuronan_C5-epim"/>
</dbReference>
<organism evidence="3 4">
    <name type="scientific">Comamonas denitrificans</name>
    <dbReference type="NCBI Taxonomy" id="117506"/>
    <lineage>
        <taxon>Bacteria</taxon>
        <taxon>Pseudomonadati</taxon>
        <taxon>Pseudomonadota</taxon>
        <taxon>Betaproteobacteria</taxon>
        <taxon>Burkholderiales</taxon>
        <taxon>Comamonadaceae</taxon>
        <taxon>Comamonas</taxon>
    </lineage>
</organism>
<dbReference type="GO" id="GO:0005509">
    <property type="term" value="F:calcium ion binding"/>
    <property type="evidence" value="ECO:0007669"/>
    <property type="project" value="InterPro"/>
</dbReference>
<evidence type="ECO:0000313" key="3">
    <source>
        <dbReference type="EMBL" id="MBO1249622.1"/>
    </source>
</evidence>
<accession>A0A939GYF7</accession>
<keyword evidence="4" id="KW-1185">Reference proteome</keyword>
<dbReference type="EMBL" id="JAFNME010000012">
    <property type="protein sequence ID" value="MBO1249622.1"/>
    <property type="molecule type" value="Genomic_DNA"/>
</dbReference>